<dbReference type="InterPro" id="IPR051798">
    <property type="entry name" value="Class-II_PLP-Dep_Aminotrans"/>
</dbReference>
<evidence type="ECO:0000256" key="5">
    <source>
        <dbReference type="ARBA" id="ARBA00037974"/>
    </source>
</evidence>
<comment type="cofactor">
    <cofactor evidence="1">
        <name>pyridoxal 5'-phosphate</name>
        <dbReference type="ChEBI" id="CHEBI:597326"/>
    </cofactor>
</comment>
<dbReference type="AlphaFoldDB" id="H5TEN6"/>
<dbReference type="RefSeq" id="WP_006007264.1">
    <property type="nucleotide sequence ID" value="NZ_BAET01000031.1"/>
</dbReference>
<reference evidence="7 8" key="1">
    <citation type="journal article" date="2012" name="J. Bacteriol.">
        <title>Genome sequence of proteorhodopsin-containing sea ice bacterium Glaciecola punicea ACAM 611T.</title>
        <authorList>
            <person name="Qin Q.-L."/>
            <person name="Xie B.-B."/>
            <person name="Shu Y.-L."/>
            <person name="Rong J.-C."/>
            <person name="Zhao D.-L."/>
            <person name="Zhang X.-Y."/>
            <person name="Chen X.-L."/>
            <person name="Zhou B.-C."/>
            <person name="Zhanga Y.-Z."/>
        </authorList>
    </citation>
    <scope>NUCLEOTIDE SEQUENCE [LARGE SCALE GENOMIC DNA]</scope>
    <source>
        <strain evidence="7 8">ACAM 611</strain>
    </source>
</reference>
<dbReference type="STRING" id="56804.BAE46_04360"/>
<dbReference type="PANTHER" id="PTHR43525">
    <property type="entry name" value="PROTEIN MALY"/>
    <property type="match status" value="1"/>
</dbReference>
<evidence type="ECO:0000313" key="8">
    <source>
        <dbReference type="Proteomes" id="UP000053586"/>
    </source>
</evidence>
<dbReference type="Proteomes" id="UP000053586">
    <property type="component" value="Unassembled WGS sequence"/>
</dbReference>
<keyword evidence="3" id="KW-0663">Pyridoxal phosphate</keyword>
<proteinExistence type="inferred from homology"/>
<gene>
    <name evidence="7" type="ORF">GPUN_2649</name>
</gene>
<dbReference type="InterPro" id="IPR027619">
    <property type="entry name" value="C-S_lyase_PatB-like"/>
</dbReference>
<dbReference type="InterPro" id="IPR015421">
    <property type="entry name" value="PyrdxlP-dep_Trfase_major"/>
</dbReference>
<dbReference type="EC" id="4.4.1.13" evidence="2"/>
<organism evidence="7 8">
    <name type="scientific">Glaciecola punicea ACAM 611</name>
    <dbReference type="NCBI Taxonomy" id="1121923"/>
    <lineage>
        <taxon>Bacteria</taxon>
        <taxon>Pseudomonadati</taxon>
        <taxon>Pseudomonadota</taxon>
        <taxon>Gammaproteobacteria</taxon>
        <taxon>Alteromonadales</taxon>
        <taxon>Alteromonadaceae</taxon>
        <taxon>Glaciecola</taxon>
    </lineage>
</organism>
<dbReference type="InterPro" id="IPR015422">
    <property type="entry name" value="PyrdxlP-dep_Trfase_small"/>
</dbReference>
<feature type="domain" description="Aminotransferase class I/classII large" evidence="6">
    <location>
        <begin position="39"/>
        <end position="371"/>
    </location>
</feature>
<evidence type="ECO:0000259" key="6">
    <source>
        <dbReference type="Pfam" id="PF00155"/>
    </source>
</evidence>
<dbReference type="EMBL" id="BAET01000031">
    <property type="protein sequence ID" value="GAB56763.1"/>
    <property type="molecule type" value="Genomic_DNA"/>
</dbReference>
<comment type="caution">
    <text evidence="7">The sequence shown here is derived from an EMBL/GenBank/DDBJ whole genome shotgun (WGS) entry which is preliminary data.</text>
</comment>
<name>H5TEN6_9ALTE</name>
<dbReference type="InterPro" id="IPR015424">
    <property type="entry name" value="PyrdxlP-dep_Trfase"/>
</dbReference>
<dbReference type="Gene3D" id="3.90.1150.10">
    <property type="entry name" value="Aspartate Aminotransferase, domain 1"/>
    <property type="match status" value="1"/>
</dbReference>
<evidence type="ECO:0000256" key="4">
    <source>
        <dbReference type="ARBA" id="ARBA00023239"/>
    </source>
</evidence>
<protein>
    <recommendedName>
        <fullName evidence="2">cysteine-S-conjugate beta-lyase</fullName>
        <ecNumber evidence="2">4.4.1.13</ecNumber>
    </recommendedName>
</protein>
<dbReference type="CDD" id="cd00609">
    <property type="entry name" value="AAT_like"/>
    <property type="match status" value="1"/>
</dbReference>
<evidence type="ECO:0000256" key="2">
    <source>
        <dbReference type="ARBA" id="ARBA00012224"/>
    </source>
</evidence>
<keyword evidence="8" id="KW-1185">Reference proteome</keyword>
<accession>H5TEN6</accession>
<sequence>MNFDNTPSREGSYAYKWEKYKGRDILPAWIADTEYPCAPPIAEALTKRIAGSALGYTLPKHYTPASEAIANWCAAQYGWQIETSWIVWTPGVVPAFNMACKAYCQPGDSVMVQTPNYPPLLAAPALNGLKQVCIGTILDNNRYTLDLDELAKQAAKPECKLFLLCNPMNPVGSVLQKQELDKIAAICNEHSVVLCSDEIHCDLILDDVAHIPAGAVDAISERSITLMAASKTFNVAGLGTSFAIIPNAKVRARFVNAMGGIVPWPNVLGLVAVEAAFNECDDWRKQQLAYLRSNRDYLVKAVNEISGLSAVSPQATFLLWINAGDLGVDNTQTWIEDKGVGPSPGKDFGDSSCFRLNFGCSHDYLQQIIKRMQA</sequence>
<dbReference type="GO" id="GO:0030170">
    <property type="term" value="F:pyridoxal phosphate binding"/>
    <property type="evidence" value="ECO:0007669"/>
    <property type="project" value="InterPro"/>
</dbReference>
<dbReference type="NCBIfam" id="TIGR04350">
    <property type="entry name" value="C_S_lyase_PatB"/>
    <property type="match status" value="1"/>
</dbReference>
<evidence type="ECO:0000313" key="7">
    <source>
        <dbReference type="EMBL" id="GAB56763.1"/>
    </source>
</evidence>
<reference evidence="7 8" key="2">
    <citation type="journal article" date="2017" name="Antonie Van Leeuwenhoek">
        <title>Rhizobium rhizosphaerae sp. nov., a novel species isolated from rice rhizosphere.</title>
        <authorList>
            <person name="Zhao J.J."/>
            <person name="Zhang J."/>
            <person name="Zhang R.J."/>
            <person name="Zhang C.W."/>
            <person name="Yin H.Q."/>
            <person name="Zhang X.X."/>
        </authorList>
    </citation>
    <scope>NUCLEOTIDE SEQUENCE [LARGE SCALE GENOMIC DNA]</scope>
    <source>
        <strain evidence="7 8">ACAM 611</strain>
    </source>
</reference>
<dbReference type="InterPro" id="IPR004839">
    <property type="entry name" value="Aminotransferase_I/II_large"/>
</dbReference>
<evidence type="ECO:0000256" key="1">
    <source>
        <dbReference type="ARBA" id="ARBA00001933"/>
    </source>
</evidence>
<dbReference type="OrthoDB" id="3224382at2"/>
<dbReference type="Gene3D" id="3.40.640.10">
    <property type="entry name" value="Type I PLP-dependent aspartate aminotransferase-like (Major domain)"/>
    <property type="match status" value="1"/>
</dbReference>
<dbReference type="SUPFAM" id="SSF53383">
    <property type="entry name" value="PLP-dependent transferases"/>
    <property type="match status" value="1"/>
</dbReference>
<keyword evidence="4 7" id="KW-0456">Lyase</keyword>
<comment type="similarity">
    <text evidence="5">Belongs to the class-II pyridoxal-phosphate-dependent aminotransferase family. MalY/PatB cystathionine beta-lyase subfamily.</text>
</comment>
<evidence type="ECO:0000256" key="3">
    <source>
        <dbReference type="ARBA" id="ARBA00022898"/>
    </source>
</evidence>
<dbReference type="eggNOG" id="COG1168">
    <property type="taxonomic scope" value="Bacteria"/>
</dbReference>
<dbReference type="GO" id="GO:0047804">
    <property type="term" value="F:cysteine-S-conjugate beta-lyase activity"/>
    <property type="evidence" value="ECO:0007669"/>
    <property type="project" value="UniProtKB-EC"/>
</dbReference>
<dbReference type="Pfam" id="PF00155">
    <property type="entry name" value="Aminotran_1_2"/>
    <property type="match status" value="1"/>
</dbReference>
<dbReference type="PANTHER" id="PTHR43525:SF1">
    <property type="entry name" value="PROTEIN MALY"/>
    <property type="match status" value="1"/>
</dbReference>